<comment type="similarity">
    <text evidence="2 10">Belongs to the glycosyl hydrolase 10 (cellulase F) family.</text>
</comment>
<dbReference type="SUPFAM" id="SSF49785">
    <property type="entry name" value="Galactose-binding domain-like"/>
    <property type="match status" value="1"/>
</dbReference>
<dbReference type="GO" id="GO:0031176">
    <property type="term" value="F:endo-1,4-beta-xylanase activity"/>
    <property type="evidence" value="ECO:0007669"/>
    <property type="project" value="UniProtKB-EC"/>
</dbReference>
<reference evidence="14" key="1">
    <citation type="submission" date="2012-03" db="EMBL/GenBank/DDBJ databases">
        <title>Functional metagenomics reveals considerable lignocellulase gene clusters in the gut microbiome of a wood-feeding higher termite.</title>
        <authorList>
            <person name="Liu N."/>
        </authorList>
    </citation>
    <scope>NUCLEOTIDE SEQUENCE</scope>
</reference>
<comment type="catalytic activity">
    <reaction evidence="1 10">
        <text>Endohydrolysis of (1-&gt;4)-beta-D-xylosidic linkages in xylans.</text>
        <dbReference type="EC" id="3.2.1.8"/>
    </reaction>
</comment>
<dbReference type="InterPro" id="IPR008979">
    <property type="entry name" value="Galactose-bd-like_sf"/>
</dbReference>
<keyword evidence="7 10" id="KW-0119">Carbohydrate metabolism</keyword>
<organism evidence="14">
    <name type="scientific">uncultured bacterium contig00177</name>
    <dbReference type="NCBI Taxonomy" id="1181599"/>
    <lineage>
        <taxon>Bacteria</taxon>
        <taxon>environmental samples</taxon>
    </lineage>
</organism>
<feature type="compositionally biased region" description="Low complexity" evidence="11">
    <location>
        <begin position="561"/>
        <end position="580"/>
    </location>
</feature>
<dbReference type="Gene3D" id="3.20.20.80">
    <property type="entry name" value="Glycosidases"/>
    <property type="match status" value="1"/>
</dbReference>
<dbReference type="InterPro" id="IPR044846">
    <property type="entry name" value="GH10"/>
</dbReference>
<dbReference type="Pfam" id="PF00331">
    <property type="entry name" value="Glyco_hydro_10"/>
    <property type="match status" value="1"/>
</dbReference>
<dbReference type="EMBL" id="JQ844196">
    <property type="protein sequence ID" value="AGS52470.1"/>
    <property type="molecule type" value="Genomic_DNA"/>
</dbReference>
<evidence type="ECO:0000256" key="2">
    <source>
        <dbReference type="ARBA" id="ARBA00007495"/>
    </source>
</evidence>
<dbReference type="PANTHER" id="PTHR31490">
    <property type="entry name" value="GLYCOSYL HYDROLASE"/>
    <property type="match status" value="1"/>
</dbReference>
<dbReference type="PANTHER" id="PTHR31490:SF88">
    <property type="entry name" value="BETA-XYLANASE"/>
    <property type="match status" value="1"/>
</dbReference>
<dbReference type="PRINTS" id="PR00134">
    <property type="entry name" value="GLHYDRLASE10"/>
</dbReference>
<dbReference type="Gene3D" id="2.60.120.260">
    <property type="entry name" value="Galactose-binding domain-like"/>
    <property type="match status" value="1"/>
</dbReference>
<evidence type="ECO:0000256" key="5">
    <source>
        <dbReference type="ARBA" id="ARBA00022737"/>
    </source>
</evidence>
<keyword evidence="3 14" id="KW-0858">Xylan degradation</keyword>
<evidence type="ECO:0000256" key="7">
    <source>
        <dbReference type="ARBA" id="ARBA00023277"/>
    </source>
</evidence>
<feature type="signal peptide" evidence="12">
    <location>
        <begin position="1"/>
        <end position="17"/>
    </location>
</feature>
<evidence type="ECO:0000256" key="8">
    <source>
        <dbReference type="ARBA" id="ARBA00023295"/>
    </source>
</evidence>
<dbReference type="PROSITE" id="PS51760">
    <property type="entry name" value="GH10_2"/>
    <property type="match status" value="1"/>
</dbReference>
<keyword evidence="8 10" id="KW-0326">Glycosidase</keyword>
<dbReference type="InterPro" id="IPR003305">
    <property type="entry name" value="CenC_carb-bd"/>
</dbReference>
<feature type="region of interest" description="Disordered" evidence="11">
    <location>
        <begin position="557"/>
        <end position="584"/>
    </location>
</feature>
<evidence type="ECO:0000256" key="6">
    <source>
        <dbReference type="ARBA" id="ARBA00022801"/>
    </source>
</evidence>
<dbReference type="InterPro" id="IPR001000">
    <property type="entry name" value="GH10_dom"/>
</dbReference>
<evidence type="ECO:0000313" key="14">
    <source>
        <dbReference type="EMBL" id="AGS52470.1"/>
    </source>
</evidence>
<evidence type="ECO:0000256" key="3">
    <source>
        <dbReference type="ARBA" id="ARBA00022651"/>
    </source>
</evidence>
<evidence type="ECO:0000256" key="10">
    <source>
        <dbReference type="RuleBase" id="RU361174"/>
    </source>
</evidence>
<protein>
    <recommendedName>
        <fullName evidence="10">Beta-xylanase</fullName>
        <ecNumber evidence="10">3.2.1.8</ecNumber>
    </recommendedName>
</protein>
<keyword evidence="6 10" id="KW-0378">Hydrolase</keyword>
<evidence type="ECO:0000256" key="9">
    <source>
        <dbReference type="ARBA" id="ARBA00023326"/>
    </source>
</evidence>
<evidence type="ECO:0000256" key="11">
    <source>
        <dbReference type="SAM" id="MobiDB-lite"/>
    </source>
</evidence>
<sequence length="767" mass="83820">MKKPLIAMLLSLSLAYAQSLVINDDFEVNYDGWTETGGFTEVKAHAGAAYSGSRGMEVTSRKFPSDGAVSEKGFYIDGGKTYKYSVFVKHSGKSNETFKITLRWLYPDGKTYESAVIATAVVPPNKWTEITASYATPSSTVNQTFFITTNSTADFSFDKFTAAGNSIYKPKEQPAPLDDVGLKDIFANYFRVGSVLNSSTVNNNGIRANMIKEFNSITTENEMKPYATMTQSGSTDNNIRVTLQSAANILNFCAQNNIGFRGHVLVWHGQTPDWFFMDNLQNPPNGRGGSGVVWASKAKMEQRLESYIKNLFAAIQTQYPNLNLYAYDVVNEAVSDNSSRTSGQQDGAREGGFDDGEIAVNGSSGASGWVKIYGDNSFIERAFVYARQYAPPTCKLFYNDYNEFWAHKRDCILRAILRPLWNKSLIDGMGMQSHMGTDQTGFGGSNERLEALRMYSEVGANFEIQMTEMDVSTDKGAKTLAQQGAQYRRIFEGAVNRNNVTAVIVWGPNDANTWVGSENQPLLFDAQNVRKPAWDSIAKLIPQAQWGDGNNPQLRCCGYGSSSSSSQPSSSSSRPSSSSSLGPPQECAYQTSWCGGMEFANVTHNTAEMPTETGTCVYISNFEKIQPSLESTIAINGLENTCGDEWGDEPGGPCQFNTKPAAQDGGYYVFVKTGDVNGYIPEEATQPNGWQGVVAGSKLNCTSFATPSSSSAESTPILLPQTNVVRALRATPLYYNLKGEPLGNAKPSNPGVYIEKNGKQVKKIVVR</sequence>
<dbReference type="InterPro" id="IPR017853">
    <property type="entry name" value="GH"/>
</dbReference>
<feature type="domain" description="GH10" evidence="13">
    <location>
        <begin position="176"/>
        <end position="540"/>
    </location>
</feature>
<keyword evidence="4 12" id="KW-0732">Signal</keyword>
<dbReference type="Pfam" id="PF02018">
    <property type="entry name" value="CBM_4_9"/>
    <property type="match status" value="1"/>
</dbReference>
<dbReference type="EC" id="3.2.1.8" evidence="10"/>
<proteinExistence type="inferred from homology"/>
<accession>A0A806KI26</accession>
<keyword evidence="5" id="KW-0677">Repeat</keyword>
<feature type="chain" id="PRO_5032518401" description="Beta-xylanase" evidence="12">
    <location>
        <begin position="18"/>
        <end position="767"/>
    </location>
</feature>
<name>A0A806KI26_9BACT</name>
<dbReference type="SMART" id="SM00633">
    <property type="entry name" value="Glyco_10"/>
    <property type="match status" value="1"/>
</dbReference>
<evidence type="ECO:0000256" key="4">
    <source>
        <dbReference type="ARBA" id="ARBA00022729"/>
    </source>
</evidence>
<dbReference type="SUPFAM" id="SSF51445">
    <property type="entry name" value="(Trans)glycosidases"/>
    <property type="match status" value="1"/>
</dbReference>
<dbReference type="AlphaFoldDB" id="A0A806KI26"/>
<evidence type="ECO:0000256" key="1">
    <source>
        <dbReference type="ARBA" id="ARBA00000681"/>
    </source>
</evidence>
<keyword evidence="9 10" id="KW-0624">Polysaccharide degradation</keyword>
<evidence type="ECO:0000259" key="13">
    <source>
        <dbReference type="PROSITE" id="PS51760"/>
    </source>
</evidence>
<dbReference type="GO" id="GO:0045493">
    <property type="term" value="P:xylan catabolic process"/>
    <property type="evidence" value="ECO:0007669"/>
    <property type="project" value="UniProtKB-KW"/>
</dbReference>
<evidence type="ECO:0000256" key="12">
    <source>
        <dbReference type="SAM" id="SignalP"/>
    </source>
</evidence>